<evidence type="ECO:0000313" key="1">
    <source>
        <dbReference type="EMBL" id="HJB08147.1"/>
    </source>
</evidence>
<reference evidence="1" key="2">
    <citation type="submission" date="2021-04" db="EMBL/GenBank/DDBJ databases">
        <authorList>
            <person name="Gilroy R."/>
        </authorList>
    </citation>
    <scope>NUCLEOTIDE SEQUENCE</scope>
    <source>
        <strain evidence="1">CHK188-4685</strain>
    </source>
</reference>
<proteinExistence type="predicted"/>
<dbReference type="InterPro" id="IPR049739">
    <property type="entry name" value="YraL-like"/>
</dbReference>
<dbReference type="Proteomes" id="UP000886804">
    <property type="component" value="Unassembled WGS sequence"/>
</dbReference>
<dbReference type="InterPro" id="IPR052411">
    <property type="entry name" value="c-mor_Regulatory_Protein"/>
</dbReference>
<organism evidence="1 2">
    <name type="scientific">Candidatus Enterocloster faecavium</name>
    <dbReference type="NCBI Taxonomy" id="2838560"/>
    <lineage>
        <taxon>Bacteria</taxon>
        <taxon>Bacillati</taxon>
        <taxon>Bacillota</taxon>
        <taxon>Clostridia</taxon>
        <taxon>Lachnospirales</taxon>
        <taxon>Lachnospiraceae</taxon>
        <taxon>Enterocloster</taxon>
    </lineage>
</organism>
<dbReference type="InterPro" id="IPR009057">
    <property type="entry name" value="Homeodomain-like_sf"/>
</dbReference>
<sequence length="87" mass="10186">MKYVNAGNILPDPLVKELQKYIEGGYLYIPRDQARSRAWGEASGYRQELKRRNQKIAEGYRNGETVEELAEHYCLSVHAIRKIIYQK</sequence>
<dbReference type="PANTHER" id="PTHR37812:SF1">
    <property type="entry name" value="MU-LIKE PROPHAGE FLUMU PROTEIN C"/>
    <property type="match status" value="1"/>
</dbReference>
<evidence type="ECO:0008006" key="3">
    <source>
        <dbReference type="Google" id="ProtNLM"/>
    </source>
</evidence>
<protein>
    <recommendedName>
        <fullName evidence="3">Mor transcription activator domain-containing protein</fullName>
    </recommendedName>
</protein>
<name>A0A9D2L8W0_9FIRM</name>
<evidence type="ECO:0000313" key="2">
    <source>
        <dbReference type="Proteomes" id="UP000886804"/>
    </source>
</evidence>
<dbReference type="PANTHER" id="PTHR37812">
    <property type="entry name" value="MU-LIKE PROPHAGE FLUMU PROTEIN C"/>
    <property type="match status" value="1"/>
</dbReference>
<accession>A0A9D2L8W0</accession>
<gene>
    <name evidence="1" type="ORF">H9716_09865</name>
</gene>
<comment type="caution">
    <text evidence="1">The sequence shown here is derived from an EMBL/GenBank/DDBJ whole genome shotgun (WGS) entry which is preliminary data.</text>
</comment>
<dbReference type="SUPFAM" id="SSF46689">
    <property type="entry name" value="Homeodomain-like"/>
    <property type="match status" value="1"/>
</dbReference>
<dbReference type="AlphaFoldDB" id="A0A9D2L8W0"/>
<dbReference type="Gene3D" id="1.10.10.60">
    <property type="entry name" value="Homeodomain-like"/>
    <property type="match status" value="1"/>
</dbReference>
<dbReference type="NCBIfam" id="NF040785">
    <property type="entry name" value="CD3324_fam"/>
    <property type="match status" value="1"/>
</dbReference>
<reference evidence="1" key="1">
    <citation type="journal article" date="2021" name="PeerJ">
        <title>Extensive microbial diversity within the chicken gut microbiome revealed by metagenomics and culture.</title>
        <authorList>
            <person name="Gilroy R."/>
            <person name="Ravi A."/>
            <person name="Getino M."/>
            <person name="Pursley I."/>
            <person name="Horton D.L."/>
            <person name="Alikhan N.F."/>
            <person name="Baker D."/>
            <person name="Gharbi K."/>
            <person name="Hall N."/>
            <person name="Watson M."/>
            <person name="Adriaenssens E.M."/>
            <person name="Foster-Nyarko E."/>
            <person name="Jarju S."/>
            <person name="Secka A."/>
            <person name="Antonio M."/>
            <person name="Oren A."/>
            <person name="Chaudhuri R.R."/>
            <person name="La Ragione R."/>
            <person name="Hildebrand F."/>
            <person name="Pallen M.J."/>
        </authorList>
    </citation>
    <scope>NUCLEOTIDE SEQUENCE</scope>
    <source>
        <strain evidence="1">CHK188-4685</strain>
    </source>
</reference>
<dbReference type="EMBL" id="DWYS01000118">
    <property type="protein sequence ID" value="HJB08147.1"/>
    <property type="molecule type" value="Genomic_DNA"/>
</dbReference>